<evidence type="ECO:0000313" key="7">
    <source>
        <dbReference type="EMBL" id="OZF81016.1"/>
    </source>
</evidence>
<dbReference type="InterPro" id="IPR000626">
    <property type="entry name" value="Ubiquitin-like_dom"/>
</dbReference>
<feature type="compositionally biased region" description="Low complexity" evidence="4">
    <location>
        <begin position="209"/>
        <end position="224"/>
    </location>
</feature>
<reference evidence="6 9" key="3">
    <citation type="submission" date="2019-12" db="EMBL/GenBank/DDBJ databases">
        <title>Chromosome-level assembly of the Caenorhabditis remanei genome.</title>
        <authorList>
            <person name="Teterina A.A."/>
            <person name="Willis J.H."/>
            <person name="Phillips P.C."/>
        </authorList>
    </citation>
    <scope>NUCLEOTIDE SEQUENCE [LARGE SCALE GENOMIC DNA]</scope>
    <source>
        <strain evidence="6 9">PX506</strain>
        <tissue evidence="6">Whole organism</tissue>
    </source>
</reference>
<dbReference type="PROSITE" id="PS50053">
    <property type="entry name" value="UBIQUITIN_2"/>
    <property type="match status" value="1"/>
</dbReference>
<dbReference type="Proteomes" id="UP000216624">
    <property type="component" value="Unassembled WGS sequence"/>
</dbReference>
<evidence type="ECO:0000259" key="5">
    <source>
        <dbReference type="PROSITE" id="PS50053"/>
    </source>
</evidence>
<keyword evidence="1" id="KW-0479">Metal-binding</keyword>
<dbReference type="SUPFAM" id="SSF118310">
    <property type="entry name" value="AN1-like Zinc finger"/>
    <property type="match status" value="1"/>
</dbReference>
<dbReference type="SMART" id="SM00213">
    <property type="entry name" value="UBQ"/>
    <property type="match status" value="1"/>
</dbReference>
<keyword evidence="3" id="KW-0862">Zinc</keyword>
<evidence type="ECO:0000313" key="8">
    <source>
        <dbReference type="Proteomes" id="UP000216624"/>
    </source>
</evidence>
<keyword evidence="8" id="KW-1185">Reference proteome</keyword>
<dbReference type="AlphaFoldDB" id="A0A260Z5Q5"/>
<accession>A0A260Z5Q5</accession>
<proteinExistence type="predicted"/>
<dbReference type="InterPro" id="IPR050652">
    <property type="entry name" value="AN1_A20_ZnFinger"/>
</dbReference>
<dbReference type="InterPro" id="IPR029071">
    <property type="entry name" value="Ubiquitin-like_domsf"/>
</dbReference>
<gene>
    <name evidence="7" type="ORF">FL82_17050</name>
    <name evidence="6" type="ORF">GCK72_008193</name>
</gene>
<dbReference type="SMART" id="SM00154">
    <property type="entry name" value="ZnF_AN1"/>
    <property type="match status" value="1"/>
</dbReference>
<dbReference type="CDD" id="cd17039">
    <property type="entry name" value="Ubl_ubiquitin_like"/>
    <property type="match status" value="1"/>
</dbReference>
<keyword evidence="2" id="KW-0863">Zinc-finger</keyword>
<evidence type="ECO:0000256" key="3">
    <source>
        <dbReference type="ARBA" id="ARBA00022833"/>
    </source>
</evidence>
<reference evidence="8" key="1">
    <citation type="submission" date="2017-08" db="EMBL/GenBank/DDBJ databases">
        <authorList>
            <person name="Fierst J.L."/>
        </authorList>
    </citation>
    <scope>NUCLEOTIDE SEQUENCE [LARGE SCALE GENOMIC DNA]</scope>
    <source>
        <strain evidence="8">PX439</strain>
    </source>
</reference>
<dbReference type="EMBL" id="WUAV01000003">
    <property type="protein sequence ID" value="KAF1759948.1"/>
    <property type="molecule type" value="Genomic_DNA"/>
</dbReference>
<evidence type="ECO:0000313" key="6">
    <source>
        <dbReference type="EMBL" id="KAF1759948.1"/>
    </source>
</evidence>
<dbReference type="InterPro" id="IPR000058">
    <property type="entry name" value="Znf_AN1"/>
</dbReference>
<reference evidence="7" key="2">
    <citation type="submission" date="2017-08" db="EMBL/GenBank/DDBJ databases">
        <authorList>
            <person name="de Groot N.N."/>
        </authorList>
    </citation>
    <scope>NUCLEOTIDE SEQUENCE [LARGE SCALE GENOMIC DNA]</scope>
    <source>
        <strain evidence="7">PX439</strain>
    </source>
</reference>
<comment type="caution">
    <text evidence="7">The sequence shown here is derived from an EMBL/GenBank/DDBJ whole genome shotgun (WGS) entry which is preliminary data.</text>
</comment>
<dbReference type="EMBL" id="NMWX01000309">
    <property type="protein sequence ID" value="OZF81016.1"/>
    <property type="molecule type" value="Genomic_DNA"/>
</dbReference>
<dbReference type="SUPFAM" id="SSF54236">
    <property type="entry name" value="Ubiquitin-like"/>
    <property type="match status" value="1"/>
</dbReference>
<dbReference type="PANTHER" id="PTHR10634">
    <property type="entry name" value="AN1-TYPE ZINC FINGER PROTEIN"/>
    <property type="match status" value="1"/>
</dbReference>
<sequence length="371" mass="41967">MGSPNDKKSRSESPGDEKTLKITVTSVMQGVKQTIIEIKEKETVQDLKTRIEIETEVLANRQILLFKGKELKEGNKALAEYGITTNATVTMNVKMSTGLFTNPTATDMILMMPPIFPSNQDQLRKQIKGMNTVHRKPKKMSDKDATANIWTPEKQMEHELTRNRMKTLLRRKKHAPILSNTPVESEAGSVQSFSPVATPPSELTVSTVSAMSPSGTSVSSMSSVEGGGDESNVTEKELKASRFVLLYIYMSASFQLFFDPPETIEEYKRARRSMYLPPSTESELLDYVKRFEEERKTKCNTCFKKLSAAQQTMRCKCFRIFCDRHRNPQNHTCVIDYKQDGRIKLKKNHSKVGDGGCRKAKFEEGEEKKKA</sequence>
<evidence type="ECO:0000313" key="9">
    <source>
        <dbReference type="Proteomes" id="UP000483820"/>
    </source>
</evidence>
<protein>
    <recommendedName>
        <fullName evidence="5">Ubiquitin-like domain-containing protein</fullName>
    </recommendedName>
</protein>
<feature type="compositionally biased region" description="Polar residues" evidence="4">
    <location>
        <begin position="179"/>
        <end position="208"/>
    </location>
</feature>
<organism evidence="7 8">
    <name type="scientific">Caenorhabditis remanei</name>
    <name type="common">Caenorhabditis vulgaris</name>
    <dbReference type="NCBI Taxonomy" id="31234"/>
    <lineage>
        <taxon>Eukaryota</taxon>
        <taxon>Metazoa</taxon>
        <taxon>Ecdysozoa</taxon>
        <taxon>Nematoda</taxon>
        <taxon>Chromadorea</taxon>
        <taxon>Rhabditida</taxon>
        <taxon>Rhabditina</taxon>
        <taxon>Rhabditomorpha</taxon>
        <taxon>Rhabditoidea</taxon>
        <taxon>Rhabditidae</taxon>
        <taxon>Peloderinae</taxon>
        <taxon>Caenorhabditis</taxon>
    </lineage>
</organism>
<feature type="non-terminal residue" evidence="7">
    <location>
        <position position="1"/>
    </location>
</feature>
<evidence type="ECO:0000256" key="2">
    <source>
        <dbReference type="ARBA" id="ARBA00022771"/>
    </source>
</evidence>
<dbReference type="Gene3D" id="3.10.20.90">
    <property type="entry name" value="Phosphatidylinositol 3-kinase Catalytic Subunit, Chain A, domain 1"/>
    <property type="match status" value="1"/>
</dbReference>
<dbReference type="Pfam" id="PF00240">
    <property type="entry name" value="ubiquitin"/>
    <property type="match status" value="1"/>
</dbReference>
<evidence type="ECO:0000256" key="4">
    <source>
        <dbReference type="SAM" id="MobiDB-lite"/>
    </source>
</evidence>
<feature type="domain" description="Ubiquitin-like" evidence="5">
    <location>
        <begin position="20"/>
        <end position="98"/>
    </location>
</feature>
<evidence type="ECO:0000256" key="1">
    <source>
        <dbReference type="ARBA" id="ARBA00022723"/>
    </source>
</evidence>
<dbReference type="GO" id="GO:0008270">
    <property type="term" value="F:zinc ion binding"/>
    <property type="evidence" value="ECO:0007669"/>
    <property type="project" value="UniProtKB-KW"/>
</dbReference>
<dbReference type="Proteomes" id="UP000483820">
    <property type="component" value="Chromosome III"/>
</dbReference>
<dbReference type="InterPro" id="IPR035896">
    <property type="entry name" value="AN1-like_Znf"/>
</dbReference>
<dbReference type="PANTHER" id="PTHR10634:SF67">
    <property type="entry name" value="AN1-TYPE ZINC FINGER PROTEIN 3"/>
    <property type="match status" value="1"/>
</dbReference>
<name>A0A260Z5Q5_CAERE</name>
<feature type="region of interest" description="Disordered" evidence="4">
    <location>
        <begin position="179"/>
        <end position="232"/>
    </location>
</feature>
<dbReference type="Gene3D" id="4.10.1110.10">
    <property type="entry name" value="AN1-like Zinc finger"/>
    <property type="match status" value="1"/>
</dbReference>